<feature type="transmembrane region" description="Helical" evidence="1">
    <location>
        <begin position="81"/>
        <end position="101"/>
    </location>
</feature>
<dbReference type="EMBL" id="RQXT01000174">
    <property type="protein sequence ID" value="RRH85127.1"/>
    <property type="molecule type" value="Genomic_DNA"/>
</dbReference>
<protein>
    <submittedName>
        <fullName evidence="2">Sterol desaturase family protein</fullName>
    </submittedName>
</protein>
<feature type="transmembrane region" description="Helical" evidence="1">
    <location>
        <begin position="138"/>
        <end position="157"/>
    </location>
</feature>
<evidence type="ECO:0000313" key="3">
    <source>
        <dbReference type="Proteomes" id="UP000273786"/>
    </source>
</evidence>
<keyword evidence="1" id="KW-0472">Membrane</keyword>
<keyword evidence="1" id="KW-0812">Transmembrane</keyword>
<feature type="transmembrane region" description="Helical" evidence="1">
    <location>
        <begin position="43"/>
        <end position="61"/>
    </location>
</feature>
<gene>
    <name evidence="2" type="ORF">EH240_37065</name>
</gene>
<sequence>MDDLKFGTRSKRGDWAPNELLEPAPIWLFPPNPKKLLKWLPSYFFPYNLLFMVSALAYWQLVVPDAAVLQTFAWGWSLKMLAVNLILAFLWYQGWELPLYVRRRQGNRFKYNHKFPADQQSDVFWFNKQTLDNMLRSLLIGVPVWTCLQVLMLWSSANGYIPWLNF</sequence>
<evidence type="ECO:0000313" key="2">
    <source>
        <dbReference type="EMBL" id="RRH85127.1"/>
    </source>
</evidence>
<organism evidence="2 3">
    <name type="scientific">Mesorhizobium tamadayense</name>
    <dbReference type="NCBI Taxonomy" id="425306"/>
    <lineage>
        <taxon>Bacteria</taxon>
        <taxon>Pseudomonadati</taxon>
        <taxon>Pseudomonadota</taxon>
        <taxon>Alphaproteobacteria</taxon>
        <taxon>Hyphomicrobiales</taxon>
        <taxon>Phyllobacteriaceae</taxon>
        <taxon>Mesorhizobium</taxon>
    </lineage>
</organism>
<name>A0A3P3EFH8_9HYPH</name>
<evidence type="ECO:0000256" key="1">
    <source>
        <dbReference type="SAM" id="Phobius"/>
    </source>
</evidence>
<proteinExistence type="predicted"/>
<keyword evidence="1" id="KW-1133">Transmembrane helix</keyword>
<keyword evidence="3" id="KW-1185">Reference proteome</keyword>
<comment type="caution">
    <text evidence="2">The sequence shown here is derived from an EMBL/GenBank/DDBJ whole genome shotgun (WGS) entry which is preliminary data.</text>
</comment>
<feature type="non-terminal residue" evidence="2">
    <location>
        <position position="166"/>
    </location>
</feature>
<accession>A0A3P3EFH8</accession>
<reference evidence="2 3" key="1">
    <citation type="submission" date="2018-11" db="EMBL/GenBank/DDBJ databases">
        <title>the genome of Mesorhizobium tamadayense DSM 28320.</title>
        <authorList>
            <person name="Gao J."/>
        </authorList>
    </citation>
    <scope>NUCLEOTIDE SEQUENCE [LARGE SCALE GENOMIC DNA]</scope>
    <source>
        <strain evidence="2 3">DSM 28320</strain>
    </source>
</reference>
<dbReference type="Proteomes" id="UP000273786">
    <property type="component" value="Unassembled WGS sequence"/>
</dbReference>
<dbReference type="AlphaFoldDB" id="A0A3P3EFH8"/>